<evidence type="ECO:0000313" key="1">
    <source>
        <dbReference type="EMBL" id="KAJ6812156.1"/>
    </source>
</evidence>
<organism evidence="1 2">
    <name type="scientific">Iris pallida</name>
    <name type="common">Sweet iris</name>
    <dbReference type="NCBI Taxonomy" id="29817"/>
    <lineage>
        <taxon>Eukaryota</taxon>
        <taxon>Viridiplantae</taxon>
        <taxon>Streptophyta</taxon>
        <taxon>Embryophyta</taxon>
        <taxon>Tracheophyta</taxon>
        <taxon>Spermatophyta</taxon>
        <taxon>Magnoliopsida</taxon>
        <taxon>Liliopsida</taxon>
        <taxon>Asparagales</taxon>
        <taxon>Iridaceae</taxon>
        <taxon>Iridoideae</taxon>
        <taxon>Irideae</taxon>
        <taxon>Iris</taxon>
    </lineage>
</organism>
<protein>
    <submittedName>
        <fullName evidence="1">Slit-like protein 2 protein-like isoform X2</fullName>
    </submittedName>
</protein>
<dbReference type="EMBL" id="JANAVB010031345">
    <property type="protein sequence ID" value="KAJ6812156.1"/>
    <property type="molecule type" value="Genomic_DNA"/>
</dbReference>
<comment type="caution">
    <text evidence="1">The sequence shown here is derived from an EMBL/GenBank/DDBJ whole genome shotgun (WGS) entry which is preliminary data.</text>
</comment>
<sequence length="93" mass="10519">MYISDGLCDTVKCGEGSCEVSLNHSLGFICKCNQGWSQLHLGDHFKFLPCIIPNCNLSLSHCFIPLRTWRNYSVCMTQERFHHVAVVSMSPIL</sequence>
<dbReference type="PANTHER" id="PTHR33881:SF17">
    <property type="entry name" value="EGF-LIKE DOMAIN-CONTAINING PROTEIN"/>
    <property type="match status" value="1"/>
</dbReference>
<accession>A0AAX6F746</accession>
<reference evidence="1" key="2">
    <citation type="submission" date="2023-04" db="EMBL/GenBank/DDBJ databases">
        <authorList>
            <person name="Bruccoleri R.E."/>
            <person name="Oakeley E.J."/>
            <person name="Faust A.-M."/>
            <person name="Dessus-Babus S."/>
            <person name="Altorfer M."/>
            <person name="Burckhardt D."/>
            <person name="Oertli M."/>
            <person name="Naumann U."/>
            <person name="Petersen F."/>
            <person name="Wong J."/>
        </authorList>
    </citation>
    <scope>NUCLEOTIDE SEQUENCE</scope>
    <source>
        <strain evidence="1">GSM-AAB239-AS_SAM_17_03QT</strain>
        <tissue evidence="1">Leaf</tissue>
    </source>
</reference>
<gene>
    <name evidence="1" type="ORF">M6B38_152020</name>
</gene>
<keyword evidence="2" id="KW-1185">Reference proteome</keyword>
<dbReference type="AlphaFoldDB" id="A0AAX6F746"/>
<name>A0AAX6F746_IRIPA</name>
<evidence type="ECO:0000313" key="2">
    <source>
        <dbReference type="Proteomes" id="UP001140949"/>
    </source>
</evidence>
<proteinExistence type="predicted"/>
<dbReference type="Proteomes" id="UP001140949">
    <property type="component" value="Unassembled WGS sequence"/>
</dbReference>
<dbReference type="PANTHER" id="PTHR33881">
    <property type="entry name" value="NEUROGENIC LOCUS NOTCH-LIKE PROTEIN"/>
    <property type="match status" value="1"/>
</dbReference>
<reference evidence="1" key="1">
    <citation type="journal article" date="2023" name="GigaByte">
        <title>Genome assembly of the bearded iris, Iris pallida Lam.</title>
        <authorList>
            <person name="Bruccoleri R.E."/>
            <person name="Oakeley E.J."/>
            <person name="Faust A.M.E."/>
            <person name="Altorfer M."/>
            <person name="Dessus-Babus S."/>
            <person name="Burckhardt D."/>
            <person name="Oertli M."/>
            <person name="Naumann U."/>
            <person name="Petersen F."/>
            <person name="Wong J."/>
        </authorList>
    </citation>
    <scope>NUCLEOTIDE SEQUENCE</scope>
    <source>
        <strain evidence="1">GSM-AAB239-AS_SAM_17_03QT</strain>
    </source>
</reference>